<evidence type="ECO:0000256" key="3">
    <source>
        <dbReference type="SAM" id="SignalP"/>
    </source>
</evidence>
<evidence type="ECO:0000313" key="6">
    <source>
        <dbReference type="Proteomes" id="UP000614469"/>
    </source>
</evidence>
<gene>
    <name evidence="5" type="ORF">H8E29_01895</name>
</gene>
<dbReference type="PANTHER" id="PTHR35038:SF8">
    <property type="entry name" value="C-TYPE POLYHEME CYTOCHROME OMCC"/>
    <property type="match status" value="1"/>
</dbReference>
<evidence type="ECO:0000313" key="5">
    <source>
        <dbReference type="EMBL" id="MBC8333991.1"/>
    </source>
</evidence>
<protein>
    <recommendedName>
        <fullName evidence="4">Cytochrome c-552/4 domain-containing protein</fullName>
    </recommendedName>
</protein>
<keyword evidence="1 3" id="KW-0732">Signal</keyword>
<proteinExistence type="predicted"/>
<dbReference type="SUPFAM" id="SSF48695">
    <property type="entry name" value="Multiheme cytochromes"/>
    <property type="match status" value="1"/>
</dbReference>
<feature type="domain" description="Cytochrome c-552/4" evidence="4">
    <location>
        <begin position="160"/>
        <end position="211"/>
    </location>
</feature>
<evidence type="ECO:0000256" key="1">
    <source>
        <dbReference type="ARBA" id="ARBA00022729"/>
    </source>
</evidence>
<comment type="caution">
    <text evidence="5">The sequence shown here is derived from an EMBL/GenBank/DDBJ whole genome shotgun (WGS) entry which is preliminary data.</text>
</comment>
<name>A0A8J6NJE9_9CHLR</name>
<dbReference type="AlphaFoldDB" id="A0A8J6NJE9"/>
<dbReference type="Gene3D" id="1.10.1130.10">
    <property type="entry name" value="Flavocytochrome C3, Chain A"/>
    <property type="match status" value="1"/>
</dbReference>
<dbReference type="InterPro" id="IPR023155">
    <property type="entry name" value="Cyt_c-552/4"/>
</dbReference>
<evidence type="ECO:0000256" key="2">
    <source>
        <dbReference type="SAM" id="MobiDB-lite"/>
    </source>
</evidence>
<reference evidence="5 6" key="1">
    <citation type="submission" date="2020-08" db="EMBL/GenBank/DDBJ databases">
        <title>Bridging the membrane lipid divide: bacteria of the FCB group superphylum have the potential to synthesize archaeal ether lipids.</title>
        <authorList>
            <person name="Villanueva L."/>
            <person name="Von Meijenfeldt F.A.B."/>
            <person name="Westbye A.B."/>
            <person name="Yadav S."/>
            <person name="Hopmans E.C."/>
            <person name="Dutilh B.E."/>
            <person name="Sinninghe Damste J.S."/>
        </authorList>
    </citation>
    <scope>NUCLEOTIDE SEQUENCE [LARGE SCALE GENOMIC DNA]</scope>
    <source>
        <strain evidence="5">NIOZ-UU36</strain>
    </source>
</reference>
<dbReference type="PANTHER" id="PTHR35038">
    <property type="entry name" value="DISSIMILATORY SULFITE REDUCTASE SIRA"/>
    <property type="match status" value="1"/>
</dbReference>
<dbReference type="EMBL" id="JACNJN010000037">
    <property type="protein sequence ID" value="MBC8333991.1"/>
    <property type="molecule type" value="Genomic_DNA"/>
</dbReference>
<evidence type="ECO:0000259" key="4">
    <source>
        <dbReference type="Pfam" id="PF13435"/>
    </source>
</evidence>
<dbReference type="PROSITE" id="PS51257">
    <property type="entry name" value="PROKAR_LIPOPROTEIN"/>
    <property type="match status" value="1"/>
</dbReference>
<feature type="signal peptide" evidence="3">
    <location>
        <begin position="1"/>
        <end position="22"/>
    </location>
</feature>
<sequence>MSRKTLILIGLLLLALATASCAGPEGPEGPAGPAGPEGPAGEAAMAAAGTGAEYISSAACGECHTDTYDVFMKSGHPYKLNPVVDGQPPEYPFTEVTELPEGYTWDDISYVIGGYNWKYRFVDNEGYVITGVPGARGDGNTDYIGQFNFANPNVPGKEEASSAAYHPGEEHKYDCGSCHTTGYDPNTPTEGMPGIVGSWAEPGIQCEECHGPGSLHAADPRGVALDIERDSALCGECHLRGGSEDVDSGGGFIKHHEQYEELFQSKHITINCVVCHDPHTGVIALRKANAEDASVDVTRTSCENCHFNEAAYQDSAIHPAAAECISCHMPRVTKSAVGNIDMFTGDIRTHLMAINPTQIGQFTEDGKNALSELGLNFACRSCHVDGGSATVKTDEELIEKAYGYHDRPASP</sequence>
<dbReference type="Pfam" id="PF13435">
    <property type="entry name" value="Cytochrome_C554"/>
    <property type="match status" value="1"/>
</dbReference>
<feature type="region of interest" description="Disordered" evidence="2">
    <location>
        <begin position="24"/>
        <end position="43"/>
    </location>
</feature>
<organism evidence="5 6">
    <name type="scientific">Candidatus Desulfolinea nitratireducens</name>
    <dbReference type="NCBI Taxonomy" id="2841698"/>
    <lineage>
        <taxon>Bacteria</taxon>
        <taxon>Bacillati</taxon>
        <taxon>Chloroflexota</taxon>
        <taxon>Anaerolineae</taxon>
        <taxon>Anaerolineales</taxon>
        <taxon>Anaerolineales incertae sedis</taxon>
        <taxon>Candidatus Desulfolinea</taxon>
    </lineage>
</organism>
<accession>A0A8J6NJE9</accession>
<feature type="chain" id="PRO_5035158316" description="Cytochrome c-552/4 domain-containing protein" evidence="3">
    <location>
        <begin position="23"/>
        <end position="411"/>
    </location>
</feature>
<dbReference type="InterPro" id="IPR036280">
    <property type="entry name" value="Multihaem_cyt_sf"/>
</dbReference>
<dbReference type="Proteomes" id="UP000614469">
    <property type="component" value="Unassembled WGS sequence"/>
</dbReference>
<dbReference type="InterPro" id="IPR051829">
    <property type="entry name" value="Multiheme_Cytochr_ET"/>
</dbReference>